<dbReference type="Pfam" id="PF13445">
    <property type="entry name" value="zf-RING_UBOX"/>
    <property type="match status" value="1"/>
</dbReference>
<evidence type="ECO:0000259" key="7">
    <source>
        <dbReference type="PROSITE" id="PS50089"/>
    </source>
</evidence>
<dbReference type="SMART" id="SM00184">
    <property type="entry name" value="RING"/>
    <property type="match status" value="1"/>
</dbReference>
<proteinExistence type="predicted"/>
<dbReference type="InterPro" id="IPR013320">
    <property type="entry name" value="ConA-like_dom_sf"/>
</dbReference>
<evidence type="ECO:0000313" key="10">
    <source>
        <dbReference type="EMBL" id="KAG9463700.1"/>
    </source>
</evidence>
<keyword evidence="5" id="KW-0391">Immunity</keyword>
<keyword evidence="4" id="KW-0862">Zinc</keyword>
<keyword evidence="2" id="KW-0479">Metal-binding</keyword>
<dbReference type="SMART" id="SM00449">
    <property type="entry name" value="SPRY"/>
    <property type="match status" value="1"/>
</dbReference>
<evidence type="ECO:0000259" key="9">
    <source>
        <dbReference type="PROSITE" id="PS50188"/>
    </source>
</evidence>
<dbReference type="GO" id="GO:0045087">
    <property type="term" value="P:innate immune response"/>
    <property type="evidence" value="ECO:0007669"/>
    <property type="project" value="UniProtKB-KW"/>
</dbReference>
<dbReference type="PROSITE" id="PS50188">
    <property type="entry name" value="B302_SPRY"/>
    <property type="match status" value="1"/>
</dbReference>
<dbReference type="InterPro" id="IPR003877">
    <property type="entry name" value="SPRY_dom"/>
</dbReference>
<dbReference type="CDD" id="cd12891">
    <property type="entry name" value="SPRY_PRY_C-I_2"/>
    <property type="match status" value="1"/>
</dbReference>
<dbReference type="InterPro" id="IPR013083">
    <property type="entry name" value="Znf_RING/FYVE/PHD"/>
</dbReference>
<dbReference type="GO" id="GO:0008270">
    <property type="term" value="F:zinc ion binding"/>
    <property type="evidence" value="ECO:0007669"/>
    <property type="project" value="UniProtKB-KW"/>
</dbReference>
<feature type="domain" description="B30.2/SPRY" evidence="9">
    <location>
        <begin position="325"/>
        <end position="513"/>
    </location>
</feature>
<dbReference type="InterPro" id="IPR001870">
    <property type="entry name" value="B30.2/SPRY"/>
</dbReference>
<gene>
    <name evidence="10" type="ORF">GDO78_021268</name>
</gene>
<dbReference type="PRINTS" id="PR01407">
    <property type="entry name" value="BUTYPHLNCDUF"/>
</dbReference>
<evidence type="ECO:0000259" key="8">
    <source>
        <dbReference type="PROSITE" id="PS50119"/>
    </source>
</evidence>
<feature type="domain" description="RING-type" evidence="7">
    <location>
        <begin position="12"/>
        <end position="55"/>
    </location>
</feature>
<evidence type="ECO:0000256" key="6">
    <source>
        <dbReference type="PROSITE-ProRule" id="PRU00024"/>
    </source>
</evidence>
<keyword evidence="1" id="KW-0399">Innate immunity</keyword>
<dbReference type="SUPFAM" id="SSF49899">
    <property type="entry name" value="Concanavalin A-like lectins/glucanases"/>
    <property type="match status" value="1"/>
</dbReference>
<keyword evidence="11" id="KW-1185">Reference proteome</keyword>
<dbReference type="PROSITE" id="PS50089">
    <property type="entry name" value="ZF_RING_2"/>
    <property type="match status" value="1"/>
</dbReference>
<dbReference type="InterPro" id="IPR051051">
    <property type="entry name" value="E3_ubiq-ligase_TRIM/RNF"/>
</dbReference>
<dbReference type="InterPro" id="IPR017907">
    <property type="entry name" value="Znf_RING_CS"/>
</dbReference>
<dbReference type="Gene3D" id="4.10.830.40">
    <property type="match status" value="1"/>
</dbReference>
<organism evidence="10 11">
    <name type="scientific">Eleutherodactylus coqui</name>
    <name type="common">Puerto Rican coqui</name>
    <dbReference type="NCBI Taxonomy" id="57060"/>
    <lineage>
        <taxon>Eukaryota</taxon>
        <taxon>Metazoa</taxon>
        <taxon>Chordata</taxon>
        <taxon>Craniata</taxon>
        <taxon>Vertebrata</taxon>
        <taxon>Euteleostomi</taxon>
        <taxon>Amphibia</taxon>
        <taxon>Batrachia</taxon>
        <taxon>Anura</taxon>
        <taxon>Neobatrachia</taxon>
        <taxon>Hyloidea</taxon>
        <taxon>Eleutherodactylidae</taxon>
        <taxon>Eleutherodactylinae</taxon>
        <taxon>Eleutherodactylus</taxon>
        <taxon>Eleutherodactylus</taxon>
    </lineage>
</organism>
<evidence type="ECO:0000256" key="4">
    <source>
        <dbReference type="ARBA" id="ARBA00022833"/>
    </source>
</evidence>
<dbReference type="CDD" id="cd19769">
    <property type="entry name" value="Bbox2_TRIM16-like"/>
    <property type="match status" value="1"/>
</dbReference>
<evidence type="ECO:0000313" key="11">
    <source>
        <dbReference type="Proteomes" id="UP000770717"/>
    </source>
</evidence>
<dbReference type="PANTHER" id="PTHR25465">
    <property type="entry name" value="B-BOX DOMAIN CONTAINING"/>
    <property type="match status" value="1"/>
</dbReference>
<dbReference type="PROSITE" id="PS50119">
    <property type="entry name" value="ZF_BBOX"/>
    <property type="match status" value="1"/>
</dbReference>
<accession>A0A8J6BHJ2</accession>
<dbReference type="Gene3D" id="3.30.160.60">
    <property type="entry name" value="Classic Zinc Finger"/>
    <property type="match status" value="1"/>
</dbReference>
<dbReference type="InterPro" id="IPR001841">
    <property type="entry name" value="Znf_RING"/>
</dbReference>
<evidence type="ECO:0000256" key="2">
    <source>
        <dbReference type="ARBA" id="ARBA00022723"/>
    </source>
</evidence>
<dbReference type="Gene3D" id="2.60.120.920">
    <property type="match status" value="1"/>
</dbReference>
<evidence type="ECO:0000256" key="5">
    <source>
        <dbReference type="ARBA" id="ARBA00022859"/>
    </source>
</evidence>
<dbReference type="InterPro" id="IPR027370">
    <property type="entry name" value="Znf-RING_euk"/>
</dbReference>
<dbReference type="SUPFAM" id="SSF57845">
    <property type="entry name" value="B-box zinc-binding domain"/>
    <property type="match status" value="1"/>
</dbReference>
<dbReference type="Proteomes" id="UP000770717">
    <property type="component" value="Unassembled WGS sequence"/>
</dbReference>
<dbReference type="SUPFAM" id="SSF57850">
    <property type="entry name" value="RING/U-box"/>
    <property type="match status" value="1"/>
</dbReference>
<dbReference type="InterPro" id="IPR000315">
    <property type="entry name" value="Znf_B-box"/>
</dbReference>
<dbReference type="Pfam" id="PF00622">
    <property type="entry name" value="SPRY"/>
    <property type="match status" value="1"/>
</dbReference>
<evidence type="ECO:0000256" key="1">
    <source>
        <dbReference type="ARBA" id="ARBA00022588"/>
    </source>
</evidence>
<dbReference type="Pfam" id="PF00643">
    <property type="entry name" value="zf-B_box"/>
    <property type="match status" value="1"/>
</dbReference>
<dbReference type="Gene3D" id="3.30.40.10">
    <property type="entry name" value="Zinc/RING finger domain, C3HC4 (zinc finger)"/>
    <property type="match status" value="1"/>
</dbReference>
<dbReference type="EMBL" id="WNTK01006163">
    <property type="protein sequence ID" value="KAG9463700.1"/>
    <property type="molecule type" value="Genomic_DNA"/>
</dbReference>
<protein>
    <submittedName>
        <fullName evidence="10">Uncharacterized protein</fullName>
    </submittedName>
</protein>
<dbReference type="PANTHER" id="PTHR25465:SF41">
    <property type="entry name" value="E3 UBIQUITIN-PROTEIN LIGASE RNF135"/>
    <property type="match status" value="1"/>
</dbReference>
<dbReference type="SMART" id="SM00336">
    <property type="entry name" value="BBOX"/>
    <property type="match status" value="1"/>
</dbReference>
<dbReference type="PROSITE" id="PS00518">
    <property type="entry name" value="ZF_RING_1"/>
    <property type="match status" value="1"/>
</dbReference>
<name>A0A8J6BHJ2_ELECQ</name>
<dbReference type="AlphaFoldDB" id="A0A8J6BHJ2"/>
<keyword evidence="3 6" id="KW-0863">Zinc-finger</keyword>
<dbReference type="InterPro" id="IPR043136">
    <property type="entry name" value="B30.2/SPRY_sf"/>
</dbReference>
<dbReference type="InterPro" id="IPR003879">
    <property type="entry name" value="Butyrophylin_SPRY"/>
</dbReference>
<comment type="caution">
    <text evidence="10">The sequence shown here is derived from an EMBL/GenBank/DDBJ whole genome shotgun (WGS) entry which is preliminary data.</text>
</comment>
<evidence type="ECO:0000256" key="3">
    <source>
        <dbReference type="ARBA" id="ARBA00022771"/>
    </source>
</evidence>
<dbReference type="CDD" id="cd16597">
    <property type="entry name" value="RING-HC_TRIM25_C-IV"/>
    <property type="match status" value="1"/>
</dbReference>
<sequence length="513" mass="57565">MASADLREELNCSICLNVFTNPVMLRCGHNFCMNCIKEVLDSQERSGTYSCPECREHFLEQPALHINITLRNIAEHFSVVPEGEVGGISCTYCIHSPVPAAKSCVQCEASLCVDHLRVHVKSPEHVLIEPTSSLDTRKCPAHKRILEYYCYKDSACICVSCRLTGNHKEHDVGPLKEASTNKLAMLMKDLQVLSSKKKESEIQIQGLQDHKTKVEQSAADITKRMANFFKKIKRKLDVLEQTVLSEVTRQKEEISLVVSNLLHHLQLENDSLSKKILHFQTLCSETDPLIILQDQETFQGNPGKGAQPYGGNLDEGLISFSLVKGVTHIMSQIQQGICLQTQSEILLNKGTAGNSVIVSKDMKMASFVSGEQNWAPLTSNQFHNNQVLSDTNFSLGRHYWEVKTSKTGNLRIGMAYPSIIRRGDSSLFGHNKKSWCLCRFNSEYFMLHAGKQIQIPFQESSQNFGVYLDYEAGRLSFYALCDPIKHLHTFTVTFTEPLHAAISVYNGFVKIGS</sequence>
<dbReference type="OrthoDB" id="6105938at2759"/>
<reference evidence="10" key="1">
    <citation type="thesis" date="2020" institute="ProQuest LLC" country="789 East Eisenhower Parkway, Ann Arbor, MI, USA">
        <title>Comparative Genomics and Chromosome Evolution.</title>
        <authorList>
            <person name="Mudd A.B."/>
        </authorList>
    </citation>
    <scope>NUCLEOTIDE SEQUENCE</scope>
    <source>
        <strain evidence="10">HN-11 Male</strain>
        <tissue evidence="10">Kidney and liver</tissue>
    </source>
</reference>
<feature type="domain" description="B box-type" evidence="8">
    <location>
        <begin position="134"/>
        <end position="175"/>
    </location>
</feature>